<keyword evidence="3" id="KW-1185">Reference proteome</keyword>
<evidence type="ECO:0000256" key="1">
    <source>
        <dbReference type="SAM" id="MobiDB-lite"/>
    </source>
</evidence>
<evidence type="ECO:0000313" key="2">
    <source>
        <dbReference type="EMBL" id="CAK0898432.1"/>
    </source>
</evidence>
<feature type="region of interest" description="Disordered" evidence="1">
    <location>
        <begin position="1"/>
        <end position="144"/>
    </location>
</feature>
<protein>
    <recommendedName>
        <fullName evidence="4">Condensin complex subunit 2</fullName>
    </recommendedName>
</protein>
<organism evidence="2 3">
    <name type="scientific">Prorocentrum cordatum</name>
    <dbReference type="NCBI Taxonomy" id="2364126"/>
    <lineage>
        <taxon>Eukaryota</taxon>
        <taxon>Sar</taxon>
        <taxon>Alveolata</taxon>
        <taxon>Dinophyceae</taxon>
        <taxon>Prorocentrales</taxon>
        <taxon>Prorocentraceae</taxon>
        <taxon>Prorocentrum</taxon>
    </lineage>
</organism>
<comment type="caution">
    <text evidence="2">The sequence shown here is derived from an EMBL/GenBank/DDBJ whole genome shotgun (WGS) entry which is preliminary data.</text>
</comment>
<proteinExistence type="predicted"/>
<sequence>ADRALQAAEQDVTHLLPGKEAAGSPANPSPTDKADSDEVDFDADEARPAASPLFAEDAKGTAEQEGSFFPPSLDAAGDAADDGPPDDPLNLFGQAAAGGGRAEPSSEAPAEGAAHGPERGSAEARGSSGSQRRRHSRAASRAFDDLVDPVDGGRMYEEVLSNVDLD</sequence>
<dbReference type="EMBL" id="CAUYUJ010020470">
    <property type="protein sequence ID" value="CAK0898432.1"/>
    <property type="molecule type" value="Genomic_DNA"/>
</dbReference>
<reference evidence="2" key="1">
    <citation type="submission" date="2023-10" db="EMBL/GenBank/DDBJ databases">
        <authorList>
            <person name="Chen Y."/>
            <person name="Shah S."/>
            <person name="Dougan E. K."/>
            <person name="Thang M."/>
            <person name="Chan C."/>
        </authorList>
    </citation>
    <scope>NUCLEOTIDE SEQUENCE [LARGE SCALE GENOMIC DNA]</scope>
</reference>
<dbReference type="Proteomes" id="UP001189429">
    <property type="component" value="Unassembled WGS sequence"/>
</dbReference>
<evidence type="ECO:0008006" key="4">
    <source>
        <dbReference type="Google" id="ProtNLM"/>
    </source>
</evidence>
<feature type="compositionally biased region" description="Low complexity" evidence="1">
    <location>
        <begin position="102"/>
        <end position="115"/>
    </location>
</feature>
<feature type="non-terminal residue" evidence="2">
    <location>
        <position position="1"/>
    </location>
</feature>
<evidence type="ECO:0000313" key="3">
    <source>
        <dbReference type="Proteomes" id="UP001189429"/>
    </source>
</evidence>
<feature type="non-terminal residue" evidence="2">
    <location>
        <position position="166"/>
    </location>
</feature>
<gene>
    <name evidence="2" type="ORF">PCOR1329_LOCUS76286</name>
</gene>
<accession>A0ABN9XJ65</accession>
<name>A0ABN9XJ65_9DINO</name>